<gene>
    <name evidence="5" type="ORF">ABMA27_003166</name>
</gene>
<dbReference type="PANTHER" id="PTHR11705:SF91">
    <property type="entry name" value="FI01817P-RELATED"/>
    <property type="match status" value="1"/>
</dbReference>
<dbReference type="PANTHER" id="PTHR11705">
    <property type="entry name" value="PROTEASE FAMILY M14 CARBOXYPEPTIDASE A,B"/>
    <property type="match status" value="1"/>
</dbReference>
<evidence type="ECO:0000313" key="6">
    <source>
        <dbReference type="Proteomes" id="UP001549920"/>
    </source>
</evidence>
<dbReference type="EMBL" id="JBEUOH010000014">
    <property type="protein sequence ID" value="KAL0879411.1"/>
    <property type="molecule type" value="Genomic_DNA"/>
</dbReference>
<name>A0ABR3HS78_LOXSC</name>
<comment type="similarity">
    <text evidence="2 3">Belongs to the peptidase M14 family.</text>
</comment>
<comment type="caution">
    <text evidence="5">The sequence shown here is derived from an EMBL/GenBank/DDBJ whole genome shotgun (WGS) entry which is preliminary data.</text>
</comment>
<organism evidence="5 6">
    <name type="scientific">Loxostege sticticalis</name>
    <name type="common">Beet webworm moth</name>
    <dbReference type="NCBI Taxonomy" id="481309"/>
    <lineage>
        <taxon>Eukaryota</taxon>
        <taxon>Metazoa</taxon>
        <taxon>Ecdysozoa</taxon>
        <taxon>Arthropoda</taxon>
        <taxon>Hexapoda</taxon>
        <taxon>Insecta</taxon>
        <taxon>Pterygota</taxon>
        <taxon>Neoptera</taxon>
        <taxon>Endopterygota</taxon>
        <taxon>Lepidoptera</taxon>
        <taxon>Glossata</taxon>
        <taxon>Ditrysia</taxon>
        <taxon>Pyraloidea</taxon>
        <taxon>Crambidae</taxon>
        <taxon>Pyraustinae</taxon>
        <taxon>Loxostege</taxon>
    </lineage>
</organism>
<dbReference type="Pfam" id="PF00246">
    <property type="entry name" value="Peptidase_M14"/>
    <property type="match status" value="1"/>
</dbReference>
<dbReference type="SUPFAM" id="SSF53187">
    <property type="entry name" value="Zn-dependent exopeptidases"/>
    <property type="match status" value="1"/>
</dbReference>
<proteinExistence type="inferred from homology"/>
<protein>
    <recommendedName>
        <fullName evidence="4">Peptidase M14 domain-containing protein</fullName>
    </recommendedName>
</protein>
<evidence type="ECO:0000256" key="2">
    <source>
        <dbReference type="ARBA" id="ARBA00005988"/>
    </source>
</evidence>
<evidence type="ECO:0000313" key="5">
    <source>
        <dbReference type="EMBL" id="KAL0879411.1"/>
    </source>
</evidence>
<comment type="cofactor">
    <cofactor evidence="1">
        <name>Zn(2+)</name>
        <dbReference type="ChEBI" id="CHEBI:29105"/>
    </cofactor>
</comment>
<evidence type="ECO:0000256" key="1">
    <source>
        <dbReference type="ARBA" id="ARBA00001947"/>
    </source>
</evidence>
<keyword evidence="6" id="KW-1185">Reference proteome</keyword>
<sequence>MLKLSNGNPSNEAFLVEAGLHGREWAAVLSVLYFIEHIAWNFTKQPDYIKNKDWYIIPVVNPEGYEYSMTKNRLWRKNRRTFSGPCDGVDLNRNFDTNWGTRDSSNNICAETFCGPQPFSEQETIAIRNVLNGRRFTGYVSVHSYGSAVLFPWIFDGRPSFHRDHHVPVAKEMVMSLKYSIFNLCKYLLIFFIHENE</sequence>
<dbReference type="InterPro" id="IPR000834">
    <property type="entry name" value="Peptidase_M14"/>
</dbReference>
<reference evidence="5 6" key="1">
    <citation type="submission" date="2024-06" db="EMBL/GenBank/DDBJ databases">
        <title>A chromosome-level genome assembly of beet webworm, Loxostege sticticalis.</title>
        <authorList>
            <person name="Zhang Y."/>
        </authorList>
    </citation>
    <scope>NUCLEOTIDE SEQUENCE [LARGE SCALE GENOMIC DNA]</scope>
    <source>
        <strain evidence="5">AQ026</strain>
        <tissue evidence="5">Whole body</tissue>
    </source>
</reference>
<comment type="caution">
    <text evidence="3">Lacks conserved residue(s) required for the propagation of feature annotation.</text>
</comment>
<dbReference type="SMART" id="SM00631">
    <property type="entry name" value="Zn_pept"/>
    <property type="match status" value="1"/>
</dbReference>
<feature type="domain" description="Peptidase M14" evidence="4">
    <location>
        <begin position="1"/>
        <end position="197"/>
    </location>
</feature>
<accession>A0ABR3HS78</accession>
<dbReference type="Proteomes" id="UP001549920">
    <property type="component" value="Unassembled WGS sequence"/>
</dbReference>
<dbReference type="PROSITE" id="PS52035">
    <property type="entry name" value="PEPTIDASE_M14"/>
    <property type="match status" value="1"/>
</dbReference>
<dbReference type="PRINTS" id="PR00765">
    <property type="entry name" value="CRBOXYPTASEA"/>
</dbReference>
<evidence type="ECO:0000259" key="4">
    <source>
        <dbReference type="PROSITE" id="PS52035"/>
    </source>
</evidence>
<dbReference type="Gene3D" id="3.40.630.10">
    <property type="entry name" value="Zn peptidases"/>
    <property type="match status" value="1"/>
</dbReference>
<evidence type="ECO:0000256" key="3">
    <source>
        <dbReference type="PROSITE-ProRule" id="PRU01379"/>
    </source>
</evidence>